<accession>A0A544W393</accession>
<evidence type="ECO:0000259" key="1">
    <source>
        <dbReference type="Pfam" id="PF01965"/>
    </source>
</evidence>
<dbReference type="GO" id="GO:0006355">
    <property type="term" value="P:regulation of DNA-templated transcription"/>
    <property type="evidence" value="ECO:0007669"/>
    <property type="project" value="TreeGrafter"/>
</dbReference>
<dbReference type="AlphaFoldDB" id="A0A544W393"/>
<comment type="caution">
    <text evidence="2">The sequence shown here is derived from an EMBL/GenBank/DDBJ whole genome shotgun (WGS) entry which is preliminary data.</text>
</comment>
<dbReference type="PANTHER" id="PTHR43130">
    <property type="entry name" value="ARAC-FAMILY TRANSCRIPTIONAL REGULATOR"/>
    <property type="match status" value="1"/>
</dbReference>
<dbReference type="CDD" id="cd03139">
    <property type="entry name" value="GATase1_PfpI_2"/>
    <property type="match status" value="1"/>
</dbReference>
<proteinExistence type="predicted"/>
<evidence type="ECO:0000313" key="2">
    <source>
        <dbReference type="EMBL" id="TQR86705.1"/>
    </source>
</evidence>
<gene>
    <name evidence="2" type="ORF">D8S82_10780</name>
</gene>
<organism evidence="2 3">
    <name type="scientific">Mycolicibacterium hodleri</name>
    <dbReference type="NCBI Taxonomy" id="49897"/>
    <lineage>
        <taxon>Bacteria</taxon>
        <taxon>Bacillati</taxon>
        <taxon>Actinomycetota</taxon>
        <taxon>Actinomycetes</taxon>
        <taxon>Mycobacteriales</taxon>
        <taxon>Mycobacteriaceae</taxon>
        <taxon>Mycolicibacterium</taxon>
    </lineage>
</organism>
<protein>
    <submittedName>
        <fullName evidence="2">DJ-1/PfpI family protein</fullName>
    </submittedName>
</protein>
<sequence>MLAETASSNGPIARILACVNPPNELCAPLRIGAVIFDGMDQIDFTGPYEVLAGLSDSTHTTYGLTTQSVRDCHGLRLQPDAVIEDAPQLDVLHVPGGPGQEALMDDDRLLQWLRTQAAGAQCVLSVCTGALLLGAAGLLRGRRATTHWAAVELLPLFGATVVDHRVVVDGSYVFASGVTAGIDAALTAAAGLRGPDEAQAIQLSIEYAPDPPFHSGTPATAPPHVLDRVRDRGRELLDRRRATARRLTADWV</sequence>
<dbReference type="InterPro" id="IPR002818">
    <property type="entry name" value="DJ-1/PfpI"/>
</dbReference>
<keyword evidence="3" id="KW-1185">Reference proteome</keyword>
<reference evidence="2 3" key="1">
    <citation type="submission" date="2018-10" db="EMBL/GenBank/DDBJ databases">
        <title>Draft genome of Mycobacterium hodleri strain B.</title>
        <authorList>
            <person name="Amande T.J."/>
            <person name="Mcgenity T.J."/>
        </authorList>
    </citation>
    <scope>NUCLEOTIDE SEQUENCE [LARGE SCALE GENOMIC DNA]</scope>
    <source>
        <strain evidence="2 3">B</strain>
    </source>
</reference>
<dbReference type="EMBL" id="VIFX01000011">
    <property type="protein sequence ID" value="TQR86705.1"/>
    <property type="molecule type" value="Genomic_DNA"/>
</dbReference>
<dbReference type="InterPro" id="IPR029062">
    <property type="entry name" value="Class_I_gatase-like"/>
</dbReference>
<dbReference type="Proteomes" id="UP000315759">
    <property type="component" value="Unassembled WGS sequence"/>
</dbReference>
<dbReference type="Gene3D" id="3.40.50.880">
    <property type="match status" value="1"/>
</dbReference>
<dbReference type="SUPFAM" id="SSF52317">
    <property type="entry name" value="Class I glutamine amidotransferase-like"/>
    <property type="match status" value="1"/>
</dbReference>
<dbReference type="PANTHER" id="PTHR43130:SF2">
    <property type="entry name" value="DJ-1_PFPI DOMAIN-CONTAINING PROTEIN"/>
    <property type="match status" value="1"/>
</dbReference>
<evidence type="ECO:0000313" key="3">
    <source>
        <dbReference type="Proteomes" id="UP000315759"/>
    </source>
</evidence>
<name>A0A544W393_9MYCO</name>
<dbReference type="InterPro" id="IPR052158">
    <property type="entry name" value="INH-QAR"/>
</dbReference>
<feature type="domain" description="DJ-1/PfpI" evidence="1">
    <location>
        <begin position="33"/>
        <end position="187"/>
    </location>
</feature>
<dbReference type="Pfam" id="PF01965">
    <property type="entry name" value="DJ-1_PfpI"/>
    <property type="match status" value="1"/>
</dbReference>